<protein>
    <submittedName>
        <fullName evidence="1">Uncharacterized protein</fullName>
    </submittedName>
</protein>
<dbReference type="EMBL" id="MU971370">
    <property type="protein sequence ID" value="KAK9237340.1"/>
    <property type="molecule type" value="Genomic_DNA"/>
</dbReference>
<accession>A0ACC3T0G7</accession>
<proteinExistence type="predicted"/>
<comment type="caution">
    <text evidence="1">The sequence shown here is derived from an EMBL/GenBank/DDBJ whole genome shotgun (WGS) entry which is preliminary data.</text>
</comment>
<reference evidence="2" key="1">
    <citation type="journal article" date="2024" name="Front. Bioeng. Biotechnol.">
        <title>Genome-scale model development and genomic sequencing of the oleaginous clade Lipomyces.</title>
        <authorList>
            <person name="Czajka J.J."/>
            <person name="Han Y."/>
            <person name="Kim J."/>
            <person name="Mondo S.J."/>
            <person name="Hofstad B.A."/>
            <person name="Robles A."/>
            <person name="Haridas S."/>
            <person name="Riley R."/>
            <person name="LaButti K."/>
            <person name="Pangilinan J."/>
            <person name="Andreopoulos W."/>
            <person name="Lipzen A."/>
            <person name="Yan J."/>
            <person name="Wang M."/>
            <person name="Ng V."/>
            <person name="Grigoriev I.V."/>
            <person name="Spatafora J.W."/>
            <person name="Magnuson J.K."/>
            <person name="Baker S.E."/>
            <person name="Pomraning K.R."/>
        </authorList>
    </citation>
    <scope>NUCLEOTIDE SEQUENCE [LARGE SCALE GENOMIC DNA]</scope>
    <source>
        <strain evidence="2">CBS 7786</strain>
    </source>
</reference>
<dbReference type="Proteomes" id="UP001433508">
    <property type="component" value="Unassembled WGS sequence"/>
</dbReference>
<keyword evidence="2" id="KW-1185">Reference proteome</keyword>
<gene>
    <name evidence="1" type="ORF">V1525DRAFT_344068</name>
</gene>
<feature type="non-terminal residue" evidence="1">
    <location>
        <position position="1"/>
    </location>
</feature>
<organism evidence="1 2">
    <name type="scientific">Lipomyces kononenkoae</name>
    <name type="common">Yeast</name>
    <dbReference type="NCBI Taxonomy" id="34357"/>
    <lineage>
        <taxon>Eukaryota</taxon>
        <taxon>Fungi</taxon>
        <taxon>Dikarya</taxon>
        <taxon>Ascomycota</taxon>
        <taxon>Saccharomycotina</taxon>
        <taxon>Lipomycetes</taxon>
        <taxon>Lipomycetales</taxon>
        <taxon>Lipomycetaceae</taxon>
        <taxon>Lipomyces</taxon>
    </lineage>
</organism>
<sequence length="776" mass="84788">FLKADSEMSITNSSRQLSPRPSLQAQHYPQKGVPGGPSDGASFGKQTGQASVLIEYFERSSVTHSQQKPSIRVQLHTSPPKDKNKMAEPILSGAAAAGSVASFGTKRSELSPMDTSPASQRVSHEFDQETMPSSTPTSRPQLTVDSSGSPVTRTAYQTSGQESVSSPDPPYDNSIKHHVDRSENNISRSTNRSIKYDPDLLDNIISDVIRRLVLPELDSIKRSTSGGAAIAPQTVTLPANSPSVLVDEGLPSLAPQTDTTDASSKGVDLAPGHGSESASDTSDMHIVADPDMERAPDMSSNECSISRFPQPFDEQQETCASVLDIDNRALTPSESHFGEPVRLECDITAQDTAMDAPVPTTAESHHYHRCHLTPCTGTHLTDDAASDGDAHYFSSDEYPRPMSVTQSDIDRVSESEFTHIPTNTSLSEEIATAVDRRHSSNRSEFSFESGPERPLNISSDRTLRSHVIQHELPSPTNLCHPLDISRRNTNNTFSVTRNTTSSSYGGATVSHIDSPHGIHYSPEDPHSYAPWLKHMDDLDRAGGGNIDDNNITTSSPFSKRNRNKSFDDCLESPIRLHNSASAVPKVASDSKCLTNTDSDCNLGGGLRSSAKMPSERTLLSRERQISHNNIGTPTKSRMMREKKEKSNSSLSNDYVNQYLAALVDKLVANDIRRNQRDTEILTGVARLAAELRMGLEDMRQTMAGENQLSRDEISRIISSEVSKLHGPRPYQPPQKINSPVGQKQGLRKNILLRAFGGIKNNSDLERVENLYVTCPD</sequence>
<evidence type="ECO:0000313" key="1">
    <source>
        <dbReference type="EMBL" id="KAK9237340.1"/>
    </source>
</evidence>
<evidence type="ECO:0000313" key="2">
    <source>
        <dbReference type="Proteomes" id="UP001433508"/>
    </source>
</evidence>
<name>A0ACC3T0G7_LIPKO</name>